<keyword evidence="4" id="KW-1185">Reference proteome</keyword>
<name>A0A0B2WVP9_METAS</name>
<proteinExistence type="predicted"/>
<feature type="region of interest" description="Disordered" evidence="1">
    <location>
        <begin position="616"/>
        <end position="673"/>
    </location>
</feature>
<feature type="region of interest" description="Disordered" evidence="1">
    <location>
        <begin position="1"/>
        <end position="24"/>
    </location>
</feature>
<feature type="region of interest" description="Disordered" evidence="1">
    <location>
        <begin position="113"/>
        <end position="156"/>
    </location>
</feature>
<dbReference type="GeneID" id="63738354"/>
<dbReference type="RefSeq" id="XP_040679204.1">
    <property type="nucleotide sequence ID" value="XM_040822698.1"/>
</dbReference>
<dbReference type="PROSITE" id="PS50003">
    <property type="entry name" value="PH_DOMAIN"/>
    <property type="match status" value="1"/>
</dbReference>
<dbReference type="Proteomes" id="UP000030816">
    <property type="component" value="Unassembled WGS sequence"/>
</dbReference>
<protein>
    <submittedName>
        <fullName evidence="3">Peptidase family M20/M25/M40 protein</fullName>
    </submittedName>
</protein>
<feature type="compositionally biased region" description="Basic and acidic residues" evidence="1">
    <location>
        <begin position="575"/>
        <end position="585"/>
    </location>
</feature>
<feature type="compositionally biased region" description="Basic and acidic residues" evidence="1">
    <location>
        <begin position="346"/>
        <end position="357"/>
    </location>
</feature>
<evidence type="ECO:0000313" key="3">
    <source>
        <dbReference type="EMBL" id="KHN98138.1"/>
    </source>
</evidence>
<reference evidence="3 4" key="1">
    <citation type="journal article" date="2014" name="Proc. Natl. Acad. Sci. U.S.A.">
        <title>Trajectory and genomic determinants of fungal-pathogen speciation and host adaptation.</title>
        <authorList>
            <person name="Hu X."/>
            <person name="Xiao G."/>
            <person name="Zheng P."/>
            <person name="Shang Y."/>
            <person name="Su Y."/>
            <person name="Zhang X."/>
            <person name="Liu X."/>
            <person name="Zhan S."/>
            <person name="St Leger R.J."/>
            <person name="Wang C."/>
        </authorList>
    </citation>
    <scope>NUCLEOTIDE SEQUENCE [LARGE SCALE GENOMIC DNA]</scope>
    <source>
        <strain evidence="3 4">ARSEF 1941</strain>
    </source>
</reference>
<feature type="compositionally biased region" description="Pro residues" evidence="1">
    <location>
        <begin position="794"/>
        <end position="809"/>
    </location>
</feature>
<feature type="region of interest" description="Disordered" evidence="1">
    <location>
        <begin position="538"/>
        <end position="596"/>
    </location>
</feature>
<feature type="compositionally biased region" description="Polar residues" evidence="1">
    <location>
        <begin position="700"/>
        <end position="721"/>
    </location>
</feature>
<organism evidence="3 4">
    <name type="scientific">Metarhizium album (strain ARSEF 1941)</name>
    <dbReference type="NCBI Taxonomy" id="1081103"/>
    <lineage>
        <taxon>Eukaryota</taxon>
        <taxon>Fungi</taxon>
        <taxon>Dikarya</taxon>
        <taxon>Ascomycota</taxon>
        <taxon>Pezizomycotina</taxon>
        <taxon>Sordariomycetes</taxon>
        <taxon>Hypocreomycetidae</taxon>
        <taxon>Hypocreales</taxon>
        <taxon>Clavicipitaceae</taxon>
        <taxon>Metarhizium</taxon>
    </lineage>
</organism>
<feature type="domain" description="PH" evidence="2">
    <location>
        <begin position="241"/>
        <end position="344"/>
    </location>
</feature>
<dbReference type="EMBL" id="AZHE01000008">
    <property type="protein sequence ID" value="KHN98138.1"/>
    <property type="molecule type" value="Genomic_DNA"/>
</dbReference>
<evidence type="ECO:0000256" key="1">
    <source>
        <dbReference type="SAM" id="MobiDB-lite"/>
    </source>
</evidence>
<feature type="region of interest" description="Disordered" evidence="1">
    <location>
        <begin position="346"/>
        <end position="366"/>
    </location>
</feature>
<feature type="region of interest" description="Disordered" evidence="1">
    <location>
        <begin position="691"/>
        <end position="725"/>
    </location>
</feature>
<dbReference type="AlphaFoldDB" id="A0A0B2WVP9"/>
<gene>
    <name evidence="3" type="ORF">MAM_03899</name>
</gene>
<comment type="caution">
    <text evidence="3">The sequence shown here is derived from an EMBL/GenBank/DDBJ whole genome shotgun (WGS) entry which is preliminary data.</text>
</comment>
<feature type="compositionally biased region" description="Polar residues" evidence="1">
    <location>
        <begin position="405"/>
        <end position="414"/>
    </location>
</feature>
<feature type="region of interest" description="Disordered" evidence="1">
    <location>
        <begin position="389"/>
        <end position="420"/>
    </location>
</feature>
<evidence type="ECO:0000313" key="4">
    <source>
        <dbReference type="Proteomes" id="UP000030816"/>
    </source>
</evidence>
<feature type="region of interest" description="Disordered" evidence="1">
    <location>
        <begin position="789"/>
        <end position="816"/>
    </location>
</feature>
<sequence length="816" mass="89563">MTHEQMLDNPQRVPRNSLRGSRGPGVEYAAELENRVPIRQENVDKMDKLGRRESKLGLRSIFGRSKSTRDDQEPSIAPVISKKTSFRTSMAEVNQPPQVYPYETRLPTNFSWKPLPATAEDPNAEQLSHHTAPPATKTRANPRAGRQPDDSSASWSLPPLFKAFPQAVRHANLPAATISADVILRMNEKKSIFQTKEEGDRADGAGYDHPEADMEKVKKKNNKRNLHAPATNFEWTTKIYVLVTSGYLLQYASTGTYDRLPEKILRLGPSSAAFATDAIPGRHWVIQVSSVADVDEHQGLEGRSLFSKLSFRLAERRSASNLLMVFDNAEDMEGWMAVLRNAIEKQGGRRKLSETGKPKPAGADPTLREHVGQRTLIVRDLSQFGNCESRASQSIVSPPRETKNSEAFTRQTGTDAAHHRSLDDISTTNSIMSQDERQLESLRENSNRLSVISCGQRTFVTSSVSSPDGSPTHDKFEEGIFPQHESSRRAEVRTRPNASEIVTRRESVQATTPFVDGSLALKGKMGSVPTCFTALHPGQPTSHVGVKPTPNFSVPRSSSRRFSYARGVAGSTDDSPGRRRDRDTSHGGFGRIPPTAMLPAHRLSVVTDKVVTRTMATERLPTSPTPTPLPTLDAGQQRLRSVSRGRAGRRADDDDAGSGAPRQGMPSPEPQATMLKNRRPHIASMVVLTAPVMDGPPRGQRSSFLNNGENTADSMRSQSLEPSRAAKRASMCSVWSSRSYEVHDSTVSSNHSSDSFATVTSASQPTNGHYLNVETTPRSSALIRRSMSQIAVSGPPPAPPPTRALPPIPQKMQIRT</sequence>
<evidence type="ECO:0000259" key="2">
    <source>
        <dbReference type="PROSITE" id="PS50003"/>
    </source>
</evidence>
<dbReference type="STRING" id="1081103.A0A0B2WVP9"/>
<dbReference type="InterPro" id="IPR001849">
    <property type="entry name" value="PH_domain"/>
</dbReference>
<dbReference type="OrthoDB" id="1749473at2759"/>
<feature type="compositionally biased region" description="Basic and acidic residues" evidence="1">
    <location>
        <begin position="485"/>
        <end position="494"/>
    </location>
</feature>
<accession>A0A0B2WVP9</accession>
<dbReference type="HOGENOM" id="CLU_009124_1_0_1"/>
<feature type="region of interest" description="Disordered" evidence="1">
    <location>
        <begin position="462"/>
        <end position="504"/>
    </location>
</feature>